<evidence type="ECO:0000313" key="5">
    <source>
        <dbReference type="Proteomes" id="UP001157418"/>
    </source>
</evidence>
<organism evidence="4 5">
    <name type="scientific">Lactuca virosa</name>
    <dbReference type="NCBI Taxonomy" id="75947"/>
    <lineage>
        <taxon>Eukaryota</taxon>
        <taxon>Viridiplantae</taxon>
        <taxon>Streptophyta</taxon>
        <taxon>Embryophyta</taxon>
        <taxon>Tracheophyta</taxon>
        <taxon>Spermatophyta</taxon>
        <taxon>Magnoliopsida</taxon>
        <taxon>eudicotyledons</taxon>
        <taxon>Gunneridae</taxon>
        <taxon>Pentapetalae</taxon>
        <taxon>asterids</taxon>
        <taxon>campanulids</taxon>
        <taxon>Asterales</taxon>
        <taxon>Asteraceae</taxon>
        <taxon>Cichorioideae</taxon>
        <taxon>Cichorieae</taxon>
        <taxon>Lactucinae</taxon>
        <taxon>Lactuca</taxon>
    </lineage>
</organism>
<name>A0AAU9LUU8_9ASTR</name>
<dbReference type="Proteomes" id="UP001157418">
    <property type="component" value="Unassembled WGS sequence"/>
</dbReference>
<dbReference type="GO" id="GO:0000724">
    <property type="term" value="P:double-strand break repair via homologous recombination"/>
    <property type="evidence" value="ECO:0007669"/>
    <property type="project" value="TreeGrafter"/>
</dbReference>
<dbReference type="SUPFAM" id="SSF50249">
    <property type="entry name" value="Nucleic acid-binding proteins"/>
    <property type="match status" value="1"/>
</dbReference>
<dbReference type="Pfam" id="PF16900">
    <property type="entry name" value="REPA_OB_2"/>
    <property type="match status" value="1"/>
</dbReference>
<dbReference type="InterPro" id="IPR012340">
    <property type="entry name" value="NA-bd_OB-fold"/>
</dbReference>
<dbReference type="GO" id="GO:0006289">
    <property type="term" value="P:nucleotide-excision repair"/>
    <property type="evidence" value="ECO:0007669"/>
    <property type="project" value="TreeGrafter"/>
</dbReference>
<dbReference type="EMBL" id="CAKMRJ010000002">
    <property type="protein sequence ID" value="CAH1417086.1"/>
    <property type="molecule type" value="Genomic_DNA"/>
</dbReference>
<sequence length="426" mass="48250">MFTDTRGTKVSALIISDYLEFFKNTFQVYKHYHISNAKLLPTEPIYRLGPYEHSSSLTKKTLVEPEPELTSPTLPCLFNFTPFSEMFKYADAKNNQNVRGVVIKCFPSQQMNQGGKTSSKRDVIIVNEEKKLLLLTLWDSFDDNEGKALEEITHTAPMIFAIRVKITTFYGLSLSTANGSSILINPPVSADQRLDNWFQQNSKEINCLLQRETYEDTDILLPHPKEEDIHPIAIASARIENVSKPKWVKGTLNLPHQDRSFTQTGCANCLKPVEADVSWIIKCPACKTESKVRIMLRATISTPDIETFISFNPNAVRDAEENGEDVHDKITASIQSLSVVAFVRSNQTHHKQKTTTRFVIVKAHKLQQPYTQNQQQIKTSNPTDPQSSTKPSSPKQTHKRHQPENDKSKEIETSAPIPSRPTKKIK</sequence>
<dbReference type="InterPro" id="IPR031657">
    <property type="entry name" value="REPA_OB_2"/>
</dbReference>
<evidence type="ECO:0000259" key="3">
    <source>
        <dbReference type="Pfam" id="PF16900"/>
    </source>
</evidence>
<evidence type="ECO:0000256" key="1">
    <source>
        <dbReference type="ARBA" id="ARBA00023125"/>
    </source>
</evidence>
<feature type="domain" description="Replication protein A OB" evidence="3">
    <location>
        <begin position="94"/>
        <end position="185"/>
    </location>
</feature>
<reference evidence="4 5" key="1">
    <citation type="submission" date="2022-01" db="EMBL/GenBank/DDBJ databases">
        <authorList>
            <person name="Xiong W."/>
            <person name="Schranz E."/>
        </authorList>
    </citation>
    <scope>NUCLEOTIDE SEQUENCE [LARGE SCALE GENOMIC DNA]</scope>
</reference>
<proteinExistence type="predicted"/>
<dbReference type="GO" id="GO:0051321">
    <property type="term" value="P:meiotic cell cycle"/>
    <property type="evidence" value="ECO:0007669"/>
    <property type="project" value="TreeGrafter"/>
</dbReference>
<feature type="region of interest" description="Disordered" evidence="2">
    <location>
        <begin position="369"/>
        <end position="426"/>
    </location>
</feature>
<dbReference type="GO" id="GO:0005662">
    <property type="term" value="C:DNA replication factor A complex"/>
    <property type="evidence" value="ECO:0007669"/>
    <property type="project" value="TreeGrafter"/>
</dbReference>
<dbReference type="AlphaFoldDB" id="A0AAU9LUU8"/>
<gene>
    <name evidence="4" type="ORF">LVIROSA_LOCUS4799</name>
</gene>
<feature type="compositionally biased region" description="Low complexity" evidence="2">
    <location>
        <begin position="382"/>
        <end position="395"/>
    </location>
</feature>
<dbReference type="GO" id="GO:0003684">
    <property type="term" value="F:damaged DNA binding"/>
    <property type="evidence" value="ECO:0007669"/>
    <property type="project" value="TreeGrafter"/>
</dbReference>
<comment type="caution">
    <text evidence="4">The sequence shown here is derived from an EMBL/GenBank/DDBJ whole genome shotgun (WGS) entry which is preliminary data.</text>
</comment>
<feature type="compositionally biased region" description="Polar residues" evidence="2">
    <location>
        <begin position="369"/>
        <end position="381"/>
    </location>
</feature>
<dbReference type="GO" id="GO:0007004">
    <property type="term" value="P:telomere maintenance via telomerase"/>
    <property type="evidence" value="ECO:0007669"/>
    <property type="project" value="TreeGrafter"/>
</dbReference>
<feature type="compositionally biased region" description="Basic and acidic residues" evidence="2">
    <location>
        <begin position="402"/>
        <end position="412"/>
    </location>
</feature>
<evidence type="ECO:0000256" key="2">
    <source>
        <dbReference type="SAM" id="MobiDB-lite"/>
    </source>
</evidence>
<dbReference type="GO" id="GO:0043047">
    <property type="term" value="F:single-stranded telomeric DNA binding"/>
    <property type="evidence" value="ECO:0007669"/>
    <property type="project" value="TreeGrafter"/>
</dbReference>
<keyword evidence="5" id="KW-1185">Reference proteome</keyword>
<dbReference type="PANTHER" id="PTHR23273">
    <property type="entry name" value="REPLICATION FACTOR A 1, RFA1"/>
    <property type="match status" value="1"/>
</dbReference>
<protein>
    <recommendedName>
        <fullName evidence="3">Replication protein A OB domain-containing protein</fullName>
    </recommendedName>
</protein>
<dbReference type="PANTHER" id="PTHR23273:SF47">
    <property type="entry name" value="REPLICATION PROTEIN A 70 KDA DNA-BINDING SUBUNIT A"/>
    <property type="match status" value="1"/>
</dbReference>
<dbReference type="Gene3D" id="2.40.50.140">
    <property type="entry name" value="Nucleic acid-binding proteins"/>
    <property type="match status" value="1"/>
</dbReference>
<keyword evidence="1" id="KW-0238">DNA-binding</keyword>
<evidence type="ECO:0000313" key="4">
    <source>
        <dbReference type="EMBL" id="CAH1417086.1"/>
    </source>
</evidence>
<accession>A0AAU9LUU8</accession>